<protein>
    <submittedName>
        <fullName evidence="1">Uncharacterized protein</fullName>
    </submittedName>
</protein>
<gene>
    <name evidence="1" type="ORF">FOPG_18347</name>
</gene>
<dbReference type="EMBL" id="JH659150">
    <property type="protein sequence ID" value="EXL65425.1"/>
    <property type="molecule type" value="Genomic_DNA"/>
</dbReference>
<proteinExistence type="predicted"/>
<dbReference type="Proteomes" id="UP000030676">
    <property type="component" value="Unassembled WGS sequence"/>
</dbReference>
<reference evidence="1" key="1">
    <citation type="submission" date="2011-11" db="EMBL/GenBank/DDBJ databases">
        <title>The Genome Sequence of Fusarium oxysporum PHW808.</title>
        <authorList>
            <consortium name="The Broad Institute Genome Sequencing Platform"/>
            <person name="Ma L.-J."/>
            <person name="Gale L.R."/>
            <person name="Schwartz D.C."/>
            <person name="Zhou S."/>
            <person name="Corby-Kistler H."/>
            <person name="Young S.K."/>
            <person name="Zeng Q."/>
            <person name="Gargeya S."/>
            <person name="Fitzgerald M."/>
            <person name="Haas B."/>
            <person name="Abouelleil A."/>
            <person name="Alvarado L."/>
            <person name="Arachchi H.M."/>
            <person name="Berlin A."/>
            <person name="Brown A."/>
            <person name="Chapman S.B."/>
            <person name="Chen Z."/>
            <person name="Dunbar C."/>
            <person name="Freedman E."/>
            <person name="Gearin G."/>
            <person name="Goldberg J."/>
            <person name="Griggs A."/>
            <person name="Gujja S."/>
            <person name="Heiman D."/>
            <person name="Howarth C."/>
            <person name="Larson L."/>
            <person name="Lui A."/>
            <person name="MacDonald P.J.P."/>
            <person name="Montmayeur A."/>
            <person name="Murphy C."/>
            <person name="Neiman D."/>
            <person name="Pearson M."/>
            <person name="Priest M."/>
            <person name="Roberts A."/>
            <person name="Saif S."/>
            <person name="Shea T."/>
            <person name="Shenoy N."/>
            <person name="Sisk P."/>
            <person name="Stolte C."/>
            <person name="Sykes S."/>
            <person name="Wortman J."/>
            <person name="Nusbaum C."/>
            <person name="Birren B."/>
        </authorList>
    </citation>
    <scope>NUCLEOTIDE SEQUENCE [LARGE SCALE GENOMIC DNA]</scope>
    <source>
        <strain evidence="1">54008</strain>
    </source>
</reference>
<dbReference type="AlphaFoldDB" id="X0GZY4"/>
<sequence length="64" mass="7335">MEEEEEEDKYQDEDLDVVAKGAWNDEDMDIETMDGEDDMNDDDCGAFRHLDFAAAEAKEDNTLV</sequence>
<evidence type="ECO:0000313" key="1">
    <source>
        <dbReference type="EMBL" id="EXL65425.1"/>
    </source>
</evidence>
<name>X0GZY4_FUSOX</name>
<dbReference type="HOGENOM" id="CLU_2867752_0_0_1"/>
<accession>X0GZY4</accession>
<organism evidence="1">
    <name type="scientific">Fusarium oxysporum f. sp. conglutinans race 2 54008</name>
    <dbReference type="NCBI Taxonomy" id="1089457"/>
    <lineage>
        <taxon>Eukaryota</taxon>
        <taxon>Fungi</taxon>
        <taxon>Dikarya</taxon>
        <taxon>Ascomycota</taxon>
        <taxon>Pezizomycotina</taxon>
        <taxon>Sordariomycetes</taxon>
        <taxon>Hypocreomycetidae</taxon>
        <taxon>Hypocreales</taxon>
        <taxon>Nectriaceae</taxon>
        <taxon>Fusarium</taxon>
        <taxon>Fusarium oxysporum species complex</taxon>
    </lineage>
</organism>
<reference evidence="1" key="2">
    <citation type="submission" date="2012-05" db="EMBL/GenBank/DDBJ databases">
        <title>The Genome Annotation of Fusarium oxysporum PHW808.</title>
        <authorList>
            <consortium name="The Broad Institute Genomics Platform"/>
            <person name="Ma L.-J."/>
            <person name="Corby-Kistler H."/>
            <person name="Broz K."/>
            <person name="Gale L.R."/>
            <person name="Jonkers W."/>
            <person name="O'Donnell K."/>
            <person name="Ploetz R."/>
            <person name="Steinberg C."/>
            <person name="Schwartz D.C."/>
            <person name="VanEtten H."/>
            <person name="Zhou S."/>
            <person name="Young S.K."/>
            <person name="Zeng Q."/>
            <person name="Gargeya S."/>
            <person name="Fitzgerald M."/>
            <person name="Abouelleil A."/>
            <person name="Alvarado L."/>
            <person name="Chapman S.B."/>
            <person name="Gainer-Dewar J."/>
            <person name="Goldberg J."/>
            <person name="Griggs A."/>
            <person name="Gujja S."/>
            <person name="Hansen M."/>
            <person name="Howarth C."/>
            <person name="Imamovic A."/>
            <person name="Ireland A."/>
            <person name="Larimer J."/>
            <person name="McCowan C."/>
            <person name="Murphy C."/>
            <person name="Pearson M."/>
            <person name="Poon T.W."/>
            <person name="Priest M."/>
            <person name="Roberts A."/>
            <person name="Saif S."/>
            <person name="Shea T."/>
            <person name="Sykes S."/>
            <person name="Wortman J."/>
            <person name="Nusbaum C."/>
            <person name="Birren B."/>
        </authorList>
    </citation>
    <scope>NUCLEOTIDE SEQUENCE</scope>
    <source>
        <strain evidence="1">54008</strain>
    </source>
</reference>